<evidence type="ECO:0000256" key="1">
    <source>
        <dbReference type="ARBA" id="ARBA00022741"/>
    </source>
</evidence>
<protein>
    <submittedName>
        <fullName evidence="4">Ephrin type-A receptor 5</fullName>
    </submittedName>
</protein>
<feature type="domain" description="Protein kinase" evidence="3">
    <location>
        <begin position="1"/>
        <end position="254"/>
    </location>
</feature>
<reference evidence="4" key="1">
    <citation type="submission" date="2021-10" db="EMBL/GenBank/DDBJ databases">
        <title>Tropical sea cucumber genome reveals ecological adaptation and Cuvierian tubules defense mechanism.</title>
        <authorList>
            <person name="Chen T."/>
        </authorList>
    </citation>
    <scope>NUCLEOTIDE SEQUENCE</scope>
    <source>
        <strain evidence="4">Nanhai2018</strain>
        <tissue evidence="4">Muscle</tissue>
    </source>
</reference>
<accession>A0A9Q1CSL9</accession>
<dbReference type="InterPro" id="IPR050198">
    <property type="entry name" value="Non-receptor_tyrosine_kinases"/>
</dbReference>
<evidence type="ECO:0000256" key="2">
    <source>
        <dbReference type="ARBA" id="ARBA00022840"/>
    </source>
</evidence>
<dbReference type="Proteomes" id="UP001152320">
    <property type="component" value="Chromosome 1"/>
</dbReference>
<dbReference type="SUPFAM" id="SSF56112">
    <property type="entry name" value="Protein kinase-like (PK-like)"/>
    <property type="match status" value="1"/>
</dbReference>
<organism evidence="4 5">
    <name type="scientific">Holothuria leucospilota</name>
    <name type="common">Black long sea cucumber</name>
    <name type="synonym">Mertensiothuria leucospilota</name>
    <dbReference type="NCBI Taxonomy" id="206669"/>
    <lineage>
        <taxon>Eukaryota</taxon>
        <taxon>Metazoa</taxon>
        <taxon>Echinodermata</taxon>
        <taxon>Eleutherozoa</taxon>
        <taxon>Echinozoa</taxon>
        <taxon>Holothuroidea</taxon>
        <taxon>Aspidochirotacea</taxon>
        <taxon>Aspidochirotida</taxon>
        <taxon>Holothuriidae</taxon>
        <taxon>Holothuria</taxon>
    </lineage>
</organism>
<evidence type="ECO:0000259" key="3">
    <source>
        <dbReference type="PROSITE" id="PS50011"/>
    </source>
</evidence>
<dbReference type="GO" id="GO:0005524">
    <property type="term" value="F:ATP binding"/>
    <property type="evidence" value="ECO:0007669"/>
    <property type="project" value="UniProtKB-KW"/>
</dbReference>
<dbReference type="InterPro" id="IPR001245">
    <property type="entry name" value="Ser-Thr/Tyr_kinase_cat_dom"/>
</dbReference>
<dbReference type="InterPro" id="IPR011009">
    <property type="entry name" value="Kinase-like_dom_sf"/>
</dbReference>
<dbReference type="AlphaFoldDB" id="A0A9Q1CSL9"/>
<keyword evidence="4" id="KW-0675">Receptor</keyword>
<name>A0A9Q1CSL9_HOLLE</name>
<gene>
    <name evidence="4" type="ORF">HOLleu_03918</name>
</gene>
<sequence length="277" mass="32117">MGVIRCSKASEKNVVLCTKTDSPLYADGIHWPEYVKKVTELKENPFVVKVEGICVISANLYLVQEYIPMATLDRILSNQLFNKEFLCFEHFSYALEVIHGIEFIHSFGFLHPGLSTKKVILSPDRQCKLYDFVLKEDAPSKVGVLKTREIWTLNDLPPESLLRNEYIEKSDVWLLAVLSWSLFRYGNQPFAPFAPFDQKKSTSMDIYHHFPKKPTRFPSSLFTIFEDAWREDCFARLSVKEMRDMLLSETMCFLKDSWKDEGNNTNAQDQYMPVKGV</sequence>
<keyword evidence="2" id="KW-0067">ATP-binding</keyword>
<keyword evidence="5" id="KW-1185">Reference proteome</keyword>
<proteinExistence type="predicted"/>
<dbReference type="Pfam" id="PF07714">
    <property type="entry name" value="PK_Tyr_Ser-Thr"/>
    <property type="match status" value="1"/>
</dbReference>
<dbReference type="EMBL" id="JAIZAY010000001">
    <property type="protein sequence ID" value="KAJ8050636.1"/>
    <property type="molecule type" value="Genomic_DNA"/>
</dbReference>
<keyword evidence="1" id="KW-0547">Nucleotide-binding</keyword>
<dbReference type="PROSITE" id="PS50011">
    <property type="entry name" value="PROTEIN_KINASE_DOM"/>
    <property type="match status" value="1"/>
</dbReference>
<evidence type="ECO:0000313" key="5">
    <source>
        <dbReference type="Proteomes" id="UP001152320"/>
    </source>
</evidence>
<dbReference type="GO" id="GO:0004672">
    <property type="term" value="F:protein kinase activity"/>
    <property type="evidence" value="ECO:0007669"/>
    <property type="project" value="InterPro"/>
</dbReference>
<dbReference type="PANTHER" id="PTHR24418">
    <property type="entry name" value="TYROSINE-PROTEIN KINASE"/>
    <property type="match status" value="1"/>
</dbReference>
<comment type="caution">
    <text evidence="4">The sequence shown here is derived from an EMBL/GenBank/DDBJ whole genome shotgun (WGS) entry which is preliminary data.</text>
</comment>
<dbReference type="OrthoDB" id="341578at2759"/>
<dbReference type="InterPro" id="IPR000719">
    <property type="entry name" value="Prot_kinase_dom"/>
</dbReference>
<evidence type="ECO:0000313" key="4">
    <source>
        <dbReference type="EMBL" id="KAJ8050636.1"/>
    </source>
</evidence>
<dbReference type="Gene3D" id="1.10.510.10">
    <property type="entry name" value="Transferase(Phosphotransferase) domain 1"/>
    <property type="match status" value="1"/>
</dbReference>